<feature type="coiled-coil region" evidence="1">
    <location>
        <begin position="197"/>
        <end position="243"/>
    </location>
</feature>
<feature type="coiled-coil region" evidence="1">
    <location>
        <begin position="333"/>
        <end position="384"/>
    </location>
</feature>
<dbReference type="AlphaFoldDB" id="A0A414JA54"/>
<dbReference type="Proteomes" id="UP000283745">
    <property type="component" value="Unassembled WGS sequence"/>
</dbReference>
<keyword evidence="1" id="KW-0175">Coiled coil</keyword>
<protein>
    <submittedName>
        <fullName evidence="3">Uncharacterized protein</fullName>
    </submittedName>
</protein>
<evidence type="ECO:0000313" key="3">
    <source>
        <dbReference type="EMBL" id="RHE41395.1"/>
    </source>
</evidence>
<gene>
    <name evidence="3" type="ORF">DW740_03565</name>
</gene>
<dbReference type="SUPFAM" id="SSF109998">
    <property type="entry name" value="Triger factor/SurA peptide-binding domain-like"/>
    <property type="match status" value="1"/>
</dbReference>
<evidence type="ECO:0000256" key="2">
    <source>
        <dbReference type="SAM" id="Phobius"/>
    </source>
</evidence>
<dbReference type="InterPro" id="IPR046357">
    <property type="entry name" value="PPIase_dom_sf"/>
</dbReference>
<comment type="caution">
    <text evidence="3">The sequence shown here is derived from an EMBL/GenBank/DDBJ whole genome shotgun (WGS) entry which is preliminary data.</text>
</comment>
<dbReference type="InterPro" id="IPR027304">
    <property type="entry name" value="Trigger_fact/SurA_dom_sf"/>
</dbReference>
<evidence type="ECO:0000313" key="4">
    <source>
        <dbReference type="Proteomes" id="UP000283745"/>
    </source>
</evidence>
<sequence length="472" mass="54928">MSQKKKKKKVNSKLIIAEAVVVAALALGGWGYFTWKNAQEYVNEQDAIQINGEQYSVSDVNYFFYTYYDTFRQQNAEYLSYMIDDSKPLKEQEYENGQSWFDYLLDESVDSMVHVVTVAEAAEKEGFVLDEQSQAEIKEYLDGVTALAENNDLTADQYMAGIYGRDMSLSRYEELMNMSFLAREYSLYKQEEPEFLKEDLEKEFEENKQQYEFVSYERLYFKAADKDEDVNESQMEKAKAQAEDVLKRVQGGEDLKKLSDEYEGTVYYGSDEMYYSSGYAYGDWLFSEERASGDSAVLEDEKGYYVMVFRDRFRHEYPAVTIRDISFPVNLNAENLDKEYEDSCAEAEAALEEWKSGEKTEEQFEKLYEEYSSTEEENGGLQENILKDQLDSYVDRWSFDEARKAGDCEVIYAEDGFHVLYFVGFGEPAWEIEAENHLREEALQDMLDSMLDEVEVNRSEEALQRAASTLNE</sequence>
<accession>A0A414JA54</accession>
<dbReference type="GO" id="GO:0003755">
    <property type="term" value="F:peptidyl-prolyl cis-trans isomerase activity"/>
    <property type="evidence" value="ECO:0007669"/>
    <property type="project" value="InterPro"/>
</dbReference>
<organism evidence="3 4">
    <name type="scientific">Blautia obeum</name>
    <dbReference type="NCBI Taxonomy" id="40520"/>
    <lineage>
        <taxon>Bacteria</taxon>
        <taxon>Bacillati</taxon>
        <taxon>Bacillota</taxon>
        <taxon>Clostridia</taxon>
        <taxon>Lachnospirales</taxon>
        <taxon>Lachnospiraceae</taxon>
        <taxon>Blautia</taxon>
    </lineage>
</organism>
<name>A0A414JA54_9FIRM</name>
<dbReference type="EMBL" id="QSKF01000002">
    <property type="protein sequence ID" value="RHE41395.1"/>
    <property type="molecule type" value="Genomic_DNA"/>
</dbReference>
<dbReference type="RefSeq" id="WP_118050120.1">
    <property type="nucleotide sequence ID" value="NZ_CABJFK010000002.1"/>
</dbReference>
<proteinExistence type="predicted"/>
<evidence type="ECO:0000256" key="1">
    <source>
        <dbReference type="SAM" id="Coils"/>
    </source>
</evidence>
<feature type="transmembrane region" description="Helical" evidence="2">
    <location>
        <begin position="12"/>
        <end position="33"/>
    </location>
</feature>
<reference evidence="3 4" key="1">
    <citation type="submission" date="2018-08" db="EMBL/GenBank/DDBJ databases">
        <title>A genome reference for cultivated species of the human gut microbiota.</title>
        <authorList>
            <person name="Zou Y."/>
            <person name="Xue W."/>
            <person name="Luo G."/>
        </authorList>
    </citation>
    <scope>NUCLEOTIDE SEQUENCE [LARGE SCALE GENOMIC DNA]</scope>
    <source>
        <strain evidence="3 4">AM28-23</strain>
    </source>
</reference>
<keyword evidence="2" id="KW-0472">Membrane</keyword>
<keyword evidence="2" id="KW-0812">Transmembrane</keyword>
<keyword evidence="2" id="KW-1133">Transmembrane helix</keyword>
<dbReference type="Gene3D" id="3.10.50.40">
    <property type="match status" value="1"/>
</dbReference>